<feature type="compositionally biased region" description="Low complexity" evidence="1">
    <location>
        <begin position="131"/>
        <end position="142"/>
    </location>
</feature>
<accession>A0A3R7MB68</accession>
<feature type="compositionally biased region" description="Pro residues" evidence="1">
    <location>
        <begin position="112"/>
        <end position="130"/>
    </location>
</feature>
<protein>
    <submittedName>
        <fullName evidence="2">Uncharacterized protein</fullName>
    </submittedName>
</protein>
<keyword evidence="3" id="KW-1185">Reference proteome</keyword>
<evidence type="ECO:0000256" key="1">
    <source>
        <dbReference type="SAM" id="MobiDB-lite"/>
    </source>
</evidence>
<feature type="compositionally biased region" description="Pro residues" evidence="1">
    <location>
        <begin position="157"/>
        <end position="189"/>
    </location>
</feature>
<evidence type="ECO:0000313" key="2">
    <source>
        <dbReference type="EMBL" id="ROT77996.1"/>
    </source>
</evidence>
<reference evidence="2 3" key="2">
    <citation type="submission" date="2019-01" db="EMBL/GenBank/DDBJ databases">
        <title>The decoding of complex shrimp genome reveals the adaptation for benthos swimmer, frequently molting mechanism and breeding impact on genome.</title>
        <authorList>
            <person name="Sun Y."/>
            <person name="Gao Y."/>
            <person name="Yu Y."/>
        </authorList>
    </citation>
    <scope>NUCLEOTIDE SEQUENCE [LARGE SCALE GENOMIC DNA]</scope>
    <source>
        <tissue evidence="2">Muscle</tissue>
    </source>
</reference>
<sequence>MISTFFPSSARPVGDFDAFQCLCSPSIQVHFPHAHLSLPHCAHSPFPCAIPSPFPAAHLLPSPLPLAIHPTPSTWRPIYPPHISPPPTHCPPPSPCRPASTPFPAPNLHTPFPAPSTLPPSPAAHPPPSSPAAHPSSLAPAPLSLPPPCRPSASLPFPLPPKPLPPPPSPCRPSTLPPRPSPCPSTLTPPPAAHFTLLLPPPPPIYPPPPPLPPIHFTPFPLPHPLLRPSILRERPTHPPGRLIVRRIVSGVRGAAASHRAGNRAPLTPRPEPQRRRPLVSVRFPATTITHLSARTHESFPADFGALWSALNGQQVLVKYVSCHRTLPVTRRPDRTGTELKGEARQTTYLVGFPLLFSSTSWDSFVGMFRRVVSWGCFLGSFSGG</sequence>
<dbReference type="PRINTS" id="PR01217">
    <property type="entry name" value="PRICHEXTENSN"/>
</dbReference>
<reference evidence="2 3" key="1">
    <citation type="submission" date="2018-04" db="EMBL/GenBank/DDBJ databases">
        <authorList>
            <person name="Zhang X."/>
            <person name="Yuan J."/>
            <person name="Li F."/>
            <person name="Xiang J."/>
        </authorList>
    </citation>
    <scope>NUCLEOTIDE SEQUENCE [LARGE SCALE GENOMIC DNA]</scope>
    <source>
        <tissue evidence="2">Muscle</tissue>
    </source>
</reference>
<proteinExistence type="predicted"/>
<dbReference type="Proteomes" id="UP000283509">
    <property type="component" value="Unassembled WGS sequence"/>
</dbReference>
<name>A0A3R7MB68_PENVA</name>
<feature type="region of interest" description="Disordered" evidence="1">
    <location>
        <begin position="90"/>
        <end position="189"/>
    </location>
</feature>
<comment type="caution">
    <text evidence="2">The sequence shown here is derived from an EMBL/GenBank/DDBJ whole genome shotgun (WGS) entry which is preliminary data.</text>
</comment>
<feature type="region of interest" description="Disordered" evidence="1">
    <location>
        <begin position="254"/>
        <end position="276"/>
    </location>
</feature>
<organism evidence="2 3">
    <name type="scientific">Penaeus vannamei</name>
    <name type="common">Whiteleg shrimp</name>
    <name type="synonym">Litopenaeus vannamei</name>
    <dbReference type="NCBI Taxonomy" id="6689"/>
    <lineage>
        <taxon>Eukaryota</taxon>
        <taxon>Metazoa</taxon>
        <taxon>Ecdysozoa</taxon>
        <taxon>Arthropoda</taxon>
        <taxon>Crustacea</taxon>
        <taxon>Multicrustacea</taxon>
        <taxon>Malacostraca</taxon>
        <taxon>Eumalacostraca</taxon>
        <taxon>Eucarida</taxon>
        <taxon>Decapoda</taxon>
        <taxon>Dendrobranchiata</taxon>
        <taxon>Penaeoidea</taxon>
        <taxon>Penaeidae</taxon>
        <taxon>Penaeus</taxon>
    </lineage>
</organism>
<dbReference type="AlphaFoldDB" id="A0A3R7MB68"/>
<dbReference type="EMBL" id="QCYY01001451">
    <property type="protein sequence ID" value="ROT77996.1"/>
    <property type="molecule type" value="Genomic_DNA"/>
</dbReference>
<gene>
    <name evidence="2" type="ORF">C7M84_003315</name>
</gene>
<evidence type="ECO:0000313" key="3">
    <source>
        <dbReference type="Proteomes" id="UP000283509"/>
    </source>
</evidence>
<feature type="compositionally biased region" description="Pro residues" evidence="1">
    <location>
        <begin position="90"/>
        <end position="105"/>
    </location>
</feature>